<gene>
    <name evidence="1" type="ORF">MARIT_0761</name>
</gene>
<dbReference type="AlphaFoldDB" id="A0A2H1E829"/>
<dbReference type="OrthoDB" id="1190687at2"/>
<dbReference type="RefSeq" id="WP_100210788.1">
    <property type="nucleotide sequence ID" value="NZ_CP138495.1"/>
</dbReference>
<dbReference type="Proteomes" id="UP000231564">
    <property type="component" value="Chromosome MARIT"/>
</dbReference>
<evidence type="ECO:0008006" key="3">
    <source>
        <dbReference type="Google" id="ProtNLM"/>
    </source>
</evidence>
<proteinExistence type="predicted"/>
<evidence type="ECO:0000313" key="2">
    <source>
        <dbReference type="Proteomes" id="UP000231564"/>
    </source>
</evidence>
<name>A0A2H1E829_9FLAO</name>
<sequence>MKNFISLFFVLALCSCDSNEEAIVNAENIELVTGIELINTLGISEGKLGNPNTLTKVRAVGGEESTMSEIESEKIWVYPIPTRNLLSIRGKSDIKNIWILEGVLAVDFLNINFKRLLKSSLYPEAAIKKKAIYSFRAKGTRKFNIDMSNHKSGYYRIFIQLENGDIYWVNTYVGELSEIINHWE</sequence>
<reference evidence="1 2" key="1">
    <citation type="submission" date="2016-11" db="EMBL/GenBank/DDBJ databases">
        <authorList>
            <person name="Jaros S."/>
            <person name="Januszkiewicz K."/>
            <person name="Wedrychowicz H."/>
        </authorList>
    </citation>
    <scope>NUCLEOTIDE SEQUENCE [LARGE SCALE GENOMIC DNA]</scope>
    <source>
        <strain evidence="1">NCIMB 2154T</strain>
    </source>
</reference>
<evidence type="ECO:0000313" key="1">
    <source>
        <dbReference type="EMBL" id="SFZ80713.1"/>
    </source>
</evidence>
<dbReference type="KEGG" id="tmar:MARIT_0761"/>
<keyword evidence="2" id="KW-1185">Reference proteome</keyword>
<dbReference type="GeneID" id="47722335"/>
<dbReference type="STRING" id="1349785.GCA_000509405_01594"/>
<dbReference type="EMBL" id="LT634361">
    <property type="protein sequence ID" value="SFZ80713.1"/>
    <property type="molecule type" value="Genomic_DNA"/>
</dbReference>
<protein>
    <recommendedName>
        <fullName evidence="3">Lipoprotein</fullName>
    </recommendedName>
</protein>
<dbReference type="PROSITE" id="PS51257">
    <property type="entry name" value="PROKAR_LIPOPROTEIN"/>
    <property type="match status" value="1"/>
</dbReference>
<accession>A0A2H1E829</accession>
<organism evidence="1 2">
    <name type="scientific">Tenacibaculum maritimum NCIMB 2154</name>
    <dbReference type="NCBI Taxonomy" id="1349785"/>
    <lineage>
        <taxon>Bacteria</taxon>
        <taxon>Pseudomonadati</taxon>
        <taxon>Bacteroidota</taxon>
        <taxon>Flavobacteriia</taxon>
        <taxon>Flavobacteriales</taxon>
        <taxon>Flavobacteriaceae</taxon>
        <taxon>Tenacibaculum</taxon>
    </lineage>
</organism>